<keyword evidence="3" id="KW-1185">Reference proteome</keyword>
<dbReference type="Proteomes" id="UP000171701">
    <property type="component" value="Segment"/>
</dbReference>
<reference evidence="2 3" key="1">
    <citation type="journal article" date="2001" name="Arch. Virol.">
        <title>Isolation and characterization of an endogenous cytomegalovirus (BaCMV) from baboons.</title>
        <authorList>
            <person name="Blewett E.L."/>
            <person name="White G."/>
            <person name="Saliki J.T."/>
            <person name="Eberle R."/>
        </authorList>
    </citation>
    <scope>NUCLEOTIDE SEQUENCE [LARGE SCALE GENOMIC DNA]</scope>
    <source>
        <strain evidence="2">OCOM4-52</strain>
    </source>
</reference>
<feature type="transmembrane region" description="Helical" evidence="1">
    <location>
        <begin position="203"/>
        <end position="229"/>
    </location>
</feature>
<keyword evidence="1" id="KW-0472">Membrane</keyword>
<dbReference type="KEGG" id="vg:24284807"/>
<organism evidence="2 3">
    <name type="scientific">Papiine betaherpesvirus 4</name>
    <dbReference type="NCBI Taxonomy" id="2560624"/>
    <lineage>
        <taxon>Viruses</taxon>
        <taxon>Duplodnaviria</taxon>
        <taxon>Heunggongvirae</taxon>
        <taxon>Peploviricota</taxon>
        <taxon>Herviviricetes</taxon>
        <taxon>Herpesvirales</taxon>
        <taxon>Orthoherpesviridae</taxon>
        <taxon>Betaherpesvirinae</taxon>
        <taxon>Cytomegalovirus</taxon>
        <taxon>Cytomegalovirus papiinebeta4</taxon>
    </lineage>
</organism>
<name>A0A0F7CSU4_9BETA</name>
<dbReference type="OrthoDB" id="33608at10239"/>
<keyword evidence="1" id="KW-1133">Transmembrane helix</keyword>
<reference evidence="2 3" key="2">
    <citation type="journal article" date="2015" name="Genome Announc.">
        <title>Complete Genome Sequences of Mandrillus leucophaeus and Papio ursinus Cytomegaloviruses.</title>
        <authorList>
            <person name="Blewett E.L."/>
            <person name="Sherrod C.J."/>
            <person name="Texier J.R."/>
            <person name="Conrad T.M."/>
            <person name="Dittmer D.P."/>
        </authorList>
    </citation>
    <scope>NUCLEOTIDE SEQUENCE [LARGE SCALE GENOMIC DNA]</scope>
    <source>
        <strain evidence="2">OCOM4-52</strain>
    </source>
</reference>
<proteinExistence type="predicted"/>
<keyword evidence="1" id="KW-0812">Transmembrane</keyword>
<dbReference type="EMBL" id="KR351281">
    <property type="protein sequence ID" value="AKG51554.1"/>
    <property type="molecule type" value="Genomic_DNA"/>
</dbReference>
<evidence type="ECO:0000313" key="3">
    <source>
        <dbReference type="Proteomes" id="UP000171701"/>
    </source>
</evidence>
<accession>A0A0F7CSU4</accession>
<sequence>MLRYPWLQLLATFLLFEVSLCCFFSKKGLTTSYNRRFHYRWIQLNRYCKKEPVIPRMYHEFSNTCELKNDHLYASGIITGNFTDTAWLHVQIIQKRYDNLFFVLSTDAQHPPIIMDSKKYRYGIPPKALVSEAQWQNEFGITKEVRVENQRLFYYAFQLPAYEHDVHITMHIEPETKPLFIKCHPTYGLNWNPKLFKNYMIEMWLQFTYGFLGHIAMMAMAWIVMMLMFRYAWRLLYKDAMEHAARCRVLVKLHRERYRRIDHKVL</sequence>
<evidence type="ECO:0000256" key="1">
    <source>
        <dbReference type="SAM" id="Phobius"/>
    </source>
</evidence>
<protein>
    <submittedName>
        <fullName evidence="2">US6A</fullName>
    </submittedName>
</protein>
<evidence type="ECO:0000313" key="2">
    <source>
        <dbReference type="EMBL" id="AKG51554.1"/>
    </source>
</evidence>